<sequence>MMLVSGFDGFLLKQDTTTIELSEVDAFVHSIPSEFREGYIAKASQFEKDIYTVLNVNLVFDYLEKSDLLTQVAADQSIVENDFKDKIDQNFIDKLGYTVDEFNQILKAFDRKKQYVVGFQHYIYNQIDDAAADELAEEYYKVNRVKYIKPKSMDLSQISFSKEKFSKEKVTEILNYIGTDSKERFTEMAVAHSSDPSVKSNKGELGTYKENLYKGHVGKEIFMIDELGMHSHILQDKENYYLVYINGINPQDTIPFDDVKVELRDSIKQNMADKKFNNIMSSISNKEIEVNIEQLATITERYLDNTINDTQ</sequence>
<keyword evidence="8" id="KW-1185">Reference proteome</keyword>
<dbReference type="Pfam" id="PF00639">
    <property type="entry name" value="Rotamase"/>
    <property type="match status" value="1"/>
</dbReference>
<organism evidence="7 8">
    <name type="scientific">Marinicella litoralis</name>
    <dbReference type="NCBI Taxonomy" id="644220"/>
    <lineage>
        <taxon>Bacteria</taxon>
        <taxon>Pseudomonadati</taxon>
        <taxon>Pseudomonadota</taxon>
        <taxon>Gammaproteobacteria</taxon>
        <taxon>Lysobacterales</taxon>
        <taxon>Marinicellaceae</taxon>
        <taxon>Marinicella</taxon>
    </lineage>
</organism>
<dbReference type="GO" id="GO:0003755">
    <property type="term" value="F:peptidyl-prolyl cis-trans isomerase activity"/>
    <property type="evidence" value="ECO:0007669"/>
    <property type="project" value="UniProtKB-KW"/>
</dbReference>
<keyword evidence="4 5" id="KW-0697">Rotamase</keyword>
<dbReference type="InterPro" id="IPR000297">
    <property type="entry name" value="PPIase_PpiC"/>
</dbReference>
<accession>A0A4V3DI54</accession>
<protein>
    <recommendedName>
        <fullName evidence="3">peptidylprolyl isomerase</fullName>
        <ecNumber evidence="3">5.2.1.8</ecNumber>
    </recommendedName>
</protein>
<dbReference type="EC" id="5.2.1.8" evidence="3"/>
<name>A0A4V3DI54_9GAMM</name>
<evidence type="ECO:0000313" key="7">
    <source>
        <dbReference type="EMBL" id="TDR20811.1"/>
    </source>
</evidence>
<dbReference type="Gene3D" id="3.10.50.40">
    <property type="match status" value="1"/>
</dbReference>
<dbReference type="EMBL" id="SNZB01000003">
    <property type="protein sequence ID" value="TDR20811.1"/>
    <property type="molecule type" value="Genomic_DNA"/>
</dbReference>
<comment type="caution">
    <text evidence="7">The sequence shown here is derived from an EMBL/GenBank/DDBJ whole genome shotgun (WGS) entry which is preliminary data.</text>
</comment>
<evidence type="ECO:0000259" key="6">
    <source>
        <dbReference type="PROSITE" id="PS50198"/>
    </source>
</evidence>
<dbReference type="Proteomes" id="UP000295724">
    <property type="component" value="Unassembled WGS sequence"/>
</dbReference>
<evidence type="ECO:0000313" key="8">
    <source>
        <dbReference type="Proteomes" id="UP000295724"/>
    </source>
</evidence>
<gene>
    <name evidence="7" type="ORF">C8D91_1789</name>
</gene>
<evidence type="ECO:0000256" key="3">
    <source>
        <dbReference type="ARBA" id="ARBA00013194"/>
    </source>
</evidence>
<comment type="catalytic activity">
    <reaction evidence="1">
        <text>[protein]-peptidylproline (omega=180) = [protein]-peptidylproline (omega=0)</text>
        <dbReference type="Rhea" id="RHEA:16237"/>
        <dbReference type="Rhea" id="RHEA-COMP:10747"/>
        <dbReference type="Rhea" id="RHEA-COMP:10748"/>
        <dbReference type="ChEBI" id="CHEBI:83833"/>
        <dbReference type="ChEBI" id="CHEBI:83834"/>
        <dbReference type="EC" id="5.2.1.8"/>
    </reaction>
</comment>
<dbReference type="RefSeq" id="WP_162846834.1">
    <property type="nucleotide sequence ID" value="NZ_SNZB01000003.1"/>
</dbReference>
<dbReference type="InterPro" id="IPR050245">
    <property type="entry name" value="PrsA_foldase"/>
</dbReference>
<evidence type="ECO:0000256" key="1">
    <source>
        <dbReference type="ARBA" id="ARBA00000971"/>
    </source>
</evidence>
<feature type="domain" description="PpiC" evidence="6">
    <location>
        <begin position="150"/>
        <end position="247"/>
    </location>
</feature>
<dbReference type="Gene3D" id="1.10.4030.10">
    <property type="entry name" value="Porin chaperone SurA, peptide-binding domain"/>
    <property type="match status" value="1"/>
</dbReference>
<dbReference type="PROSITE" id="PS50198">
    <property type="entry name" value="PPIC_PPIASE_2"/>
    <property type="match status" value="1"/>
</dbReference>
<comment type="similarity">
    <text evidence="2">Belongs to the PpiC/parvulin rotamase family.</text>
</comment>
<proteinExistence type="inferred from homology"/>
<dbReference type="InterPro" id="IPR046357">
    <property type="entry name" value="PPIase_dom_sf"/>
</dbReference>
<dbReference type="AlphaFoldDB" id="A0A4V3DI54"/>
<reference evidence="7 8" key="1">
    <citation type="submission" date="2019-03" db="EMBL/GenBank/DDBJ databases">
        <title>Genomic Encyclopedia of Type Strains, Phase IV (KMG-IV): sequencing the most valuable type-strain genomes for metagenomic binning, comparative biology and taxonomic classification.</title>
        <authorList>
            <person name="Goeker M."/>
        </authorList>
    </citation>
    <scope>NUCLEOTIDE SEQUENCE [LARGE SCALE GENOMIC DNA]</scope>
    <source>
        <strain evidence="7 8">DSM 25488</strain>
    </source>
</reference>
<evidence type="ECO:0000256" key="5">
    <source>
        <dbReference type="PROSITE-ProRule" id="PRU00278"/>
    </source>
</evidence>
<evidence type="ECO:0000256" key="2">
    <source>
        <dbReference type="ARBA" id="ARBA00007656"/>
    </source>
</evidence>
<dbReference type="PANTHER" id="PTHR47245:SF2">
    <property type="entry name" value="PEPTIDYL-PROLYL CIS-TRANS ISOMERASE HP_0175-RELATED"/>
    <property type="match status" value="1"/>
</dbReference>
<dbReference type="SUPFAM" id="SSF54534">
    <property type="entry name" value="FKBP-like"/>
    <property type="match status" value="1"/>
</dbReference>
<dbReference type="PANTHER" id="PTHR47245">
    <property type="entry name" value="PEPTIDYLPROLYL ISOMERASE"/>
    <property type="match status" value="1"/>
</dbReference>
<keyword evidence="5 7" id="KW-0413">Isomerase</keyword>
<evidence type="ECO:0000256" key="4">
    <source>
        <dbReference type="ARBA" id="ARBA00023110"/>
    </source>
</evidence>